<sequence length="415" mass="44854">MQILGRALLGRWALAYAVLIGLALMAAQGHAQDNRLSALAQMDPARSSITGDAKETRLRLGISQPVAWRAFLLDSPPRLVVDFREVDFGGHDPAKMLGRGGVSALRWGPFRPGWSRMVAELTGPMKIASAQLHTGESPDVDISLTPVSKDRFETAKGDPDSALWDLPQPTPVTPPILRQDGTRALRVVLDPGHGGIDPGAEADGTTEAVVVLTFARELKEALSRAGIDVVMTRNENTFVPLETRLTIARQAEADLFISLHADAVQSGHASGTTIYMLADKATDSASQKLAERHDRADILAGVDLDGHGDDVARILMDLARTETRPRTVRFTQVLAGAMKAGGISLYKNPVQGADFSVLKSADFPSVLIELGFLDATADRKKLLDDTWRKHMAQVITQAVQTWAQSDAAEARLLRK</sequence>
<comment type="caution">
    <text evidence="6">The sequence shown here is derived from an EMBL/GenBank/DDBJ whole genome shotgun (WGS) entry which is preliminary data.</text>
</comment>
<dbReference type="SMART" id="SM00646">
    <property type="entry name" value="Ami_3"/>
    <property type="match status" value="1"/>
</dbReference>
<keyword evidence="3" id="KW-0378">Hydrolase</keyword>
<reference evidence="6 7" key="1">
    <citation type="submission" date="2024-01" db="EMBL/GenBank/DDBJ databases">
        <authorList>
            <person name="Deng Y."/>
            <person name="Su J."/>
        </authorList>
    </citation>
    <scope>NUCLEOTIDE SEQUENCE [LARGE SCALE GENOMIC DNA]</scope>
    <source>
        <strain evidence="6 7">CPCC 100088</strain>
    </source>
</reference>
<accession>A0ABV1SBV0</accession>
<evidence type="ECO:0000256" key="3">
    <source>
        <dbReference type="ARBA" id="ARBA00022801"/>
    </source>
</evidence>
<organism evidence="6 7">
    <name type="scientific">Thioclava kandeliae</name>
    <dbReference type="NCBI Taxonomy" id="3070818"/>
    <lineage>
        <taxon>Bacteria</taxon>
        <taxon>Pseudomonadati</taxon>
        <taxon>Pseudomonadota</taxon>
        <taxon>Alphaproteobacteria</taxon>
        <taxon>Rhodobacterales</taxon>
        <taxon>Paracoccaceae</taxon>
        <taxon>Thioclava</taxon>
    </lineage>
</organism>
<dbReference type="InterPro" id="IPR050695">
    <property type="entry name" value="N-acetylmuramoyl_amidase_3"/>
</dbReference>
<dbReference type="Gene3D" id="3.40.630.40">
    <property type="entry name" value="Zn-dependent exopeptidases"/>
    <property type="match status" value="1"/>
</dbReference>
<keyword evidence="7" id="KW-1185">Reference proteome</keyword>
<dbReference type="PANTHER" id="PTHR30404:SF0">
    <property type="entry name" value="N-ACETYLMURAMOYL-L-ALANINE AMIDASE AMIC"/>
    <property type="match status" value="1"/>
</dbReference>
<evidence type="ECO:0000259" key="5">
    <source>
        <dbReference type="SMART" id="SM00646"/>
    </source>
</evidence>
<dbReference type="RefSeq" id="WP_350934254.1">
    <property type="nucleotide sequence ID" value="NZ_JAYWLC010000001.1"/>
</dbReference>
<reference evidence="6 7" key="2">
    <citation type="submission" date="2024-06" db="EMBL/GenBank/DDBJ databases">
        <title>Thioclava kandeliae sp. nov. from a rhizosphere soil sample of Kandelia candel in a mangrove.</title>
        <authorList>
            <person name="Mu T."/>
        </authorList>
    </citation>
    <scope>NUCLEOTIDE SEQUENCE [LARGE SCALE GENOMIC DNA]</scope>
    <source>
        <strain evidence="6 7">CPCC 100088</strain>
    </source>
</reference>
<protein>
    <recommendedName>
        <fullName evidence="2">N-acetylmuramoyl-L-alanine amidase</fullName>
        <ecNumber evidence="2">3.5.1.28</ecNumber>
    </recommendedName>
</protein>
<dbReference type="CDD" id="cd02696">
    <property type="entry name" value="MurNAc-LAA"/>
    <property type="match status" value="1"/>
</dbReference>
<dbReference type="Proteomes" id="UP001438953">
    <property type="component" value="Unassembled WGS sequence"/>
</dbReference>
<dbReference type="InterPro" id="IPR021731">
    <property type="entry name" value="AMIN_dom"/>
</dbReference>
<dbReference type="Gene3D" id="2.60.40.3500">
    <property type="match status" value="1"/>
</dbReference>
<proteinExistence type="predicted"/>
<feature type="domain" description="MurNAc-LAA" evidence="5">
    <location>
        <begin position="245"/>
        <end position="400"/>
    </location>
</feature>
<feature type="region of interest" description="Disordered" evidence="4">
    <location>
        <begin position="154"/>
        <end position="174"/>
    </location>
</feature>
<dbReference type="Pfam" id="PF11741">
    <property type="entry name" value="AMIN"/>
    <property type="match status" value="1"/>
</dbReference>
<dbReference type="Pfam" id="PF01520">
    <property type="entry name" value="Amidase_3"/>
    <property type="match status" value="1"/>
</dbReference>
<dbReference type="InterPro" id="IPR002508">
    <property type="entry name" value="MurNAc-LAA_cat"/>
</dbReference>
<dbReference type="SUPFAM" id="SSF53187">
    <property type="entry name" value="Zn-dependent exopeptidases"/>
    <property type="match status" value="1"/>
</dbReference>
<evidence type="ECO:0000313" key="7">
    <source>
        <dbReference type="Proteomes" id="UP001438953"/>
    </source>
</evidence>
<evidence type="ECO:0000256" key="4">
    <source>
        <dbReference type="SAM" id="MobiDB-lite"/>
    </source>
</evidence>
<dbReference type="EC" id="3.5.1.28" evidence="2"/>
<evidence type="ECO:0000256" key="1">
    <source>
        <dbReference type="ARBA" id="ARBA00001561"/>
    </source>
</evidence>
<evidence type="ECO:0000313" key="6">
    <source>
        <dbReference type="EMBL" id="MER5170381.1"/>
    </source>
</evidence>
<evidence type="ECO:0000256" key="2">
    <source>
        <dbReference type="ARBA" id="ARBA00011901"/>
    </source>
</evidence>
<gene>
    <name evidence="6" type="ORF">VSX56_01215</name>
</gene>
<dbReference type="PANTHER" id="PTHR30404">
    <property type="entry name" value="N-ACETYLMURAMOYL-L-ALANINE AMIDASE"/>
    <property type="match status" value="1"/>
</dbReference>
<dbReference type="EMBL" id="JAYWLC010000001">
    <property type="protein sequence ID" value="MER5170381.1"/>
    <property type="molecule type" value="Genomic_DNA"/>
</dbReference>
<comment type="catalytic activity">
    <reaction evidence="1">
        <text>Hydrolyzes the link between N-acetylmuramoyl residues and L-amino acid residues in certain cell-wall glycopeptides.</text>
        <dbReference type="EC" id="3.5.1.28"/>
    </reaction>
</comment>
<name>A0ABV1SBV0_9RHOB</name>